<keyword evidence="1" id="KW-1133">Transmembrane helix</keyword>
<keyword evidence="1" id="KW-0472">Membrane</keyword>
<reference evidence="2 3" key="1">
    <citation type="journal article" date="2016" name="Sci. Rep.">
        <title>The Dendrobium catenatum Lindl. genome sequence provides insights into polysaccharide synthase, floral development and adaptive evolution.</title>
        <authorList>
            <person name="Zhang G.Q."/>
            <person name="Xu Q."/>
            <person name="Bian C."/>
            <person name="Tsai W.C."/>
            <person name="Yeh C.M."/>
            <person name="Liu K.W."/>
            <person name="Yoshida K."/>
            <person name="Zhang L.S."/>
            <person name="Chang S.B."/>
            <person name="Chen F."/>
            <person name="Shi Y."/>
            <person name="Su Y.Y."/>
            <person name="Zhang Y.Q."/>
            <person name="Chen L.J."/>
            <person name="Yin Y."/>
            <person name="Lin M."/>
            <person name="Huang H."/>
            <person name="Deng H."/>
            <person name="Wang Z.W."/>
            <person name="Zhu S.L."/>
            <person name="Zhao X."/>
            <person name="Deng C."/>
            <person name="Niu S.C."/>
            <person name="Huang J."/>
            <person name="Wang M."/>
            <person name="Liu G.H."/>
            <person name="Yang H.J."/>
            <person name="Xiao X.J."/>
            <person name="Hsiao Y.Y."/>
            <person name="Wu W.L."/>
            <person name="Chen Y.Y."/>
            <person name="Mitsuda N."/>
            <person name="Ohme-Takagi M."/>
            <person name="Luo Y.B."/>
            <person name="Van de Peer Y."/>
            <person name="Liu Z.J."/>
        </authorList>
    </citation>
    <scope>NUCLEOTIDE SEQUENCE [LARGE SCALE GENOMIC DNA]</scope>
    <source>
        <tissue evidence="2">The whole plant</tissue>
    </source>
</reference>
<protein>
    <submittedName>
        <fullName evidence="2">Uncharacterized protein</fullName>
    </submittedName>
</protein>
<proteinExistence type="predicted"/>
<dbReference type="AlphaFoldDB" id="A0A2I0VTJ4"/>
<dbReference type="EMBL" id="KZ503248">
    <property type="protein sequence ID" value="PKU66723.1"/>
    <property type="molecule type" value="Genomic_DNA"/>
</dbReference>
<reference evidence="2 3" key="2">
    <citation type="journal article" date="2017" name="Nature">
        <title>The Apostasia genome and the evolution of orchids.</title>
        <authorList>
            <person name="Zhang G.Q."/>
            <person name="Liu K.W."/>
            <person name="Li Z."/>
            <person name="Lohaus R."/>
            <person name="Hsiao Y.Y."/>
            <person name="Niu S.C."/>
            <person name="Wang J.Y."/>
            <person name="Lin Y.C."/>
            <person name="Xu Q."/>
            <person name="Chen L.J."/>
            <person name="Yoshida K."/>
            <person name="Fujiwara S."/>
            <person name="Wang Z.W."/>
            <person name="Zhang Y.Q."/>
            <person name="Mitsuda N."/>
            <person name="Wang M."/>
            <person name="Liu G.H."/>
            <person name="Pecoraro L."/>
            <person name="Huang H.X."/>
            <person name="Xiao X.J."/>
            <person name="Lin M."/>
            <person name="Wu X.Y."/>
            <person name="Wu W.L."/>
            <person name="Chen Y.Y."/>
            <person name="Chang S.B."/>
            <person name="Sakamoto S."/>
            <person name="Ohme-Takagi M."/>
            <person name="Yagi M."/>
            <person name="Zeng S.J."/>
            <person name="Shen C.Y."/>
            <person name="Yeh C.M."/>
            <person name="Luo Y.B."/>
            <person name="Tsai W.C."/>
            <person name="Van de Peer Y."/>
            <person name="Liu Z.J."/>
        </authorList>
    </citation>
    <scope>NUCLEOTIDE SEQUENCE [LARGE SCALE GENOMIC DNA]</scope>
    <source>
        <tissue evidence="2">The whole plant</tissue>
    </source>
</reference>
<name>A0A2I0VTJ4_9ASPA</name>
<gene>
    <name evidence="2" type="ORF">MA16_Dca014142</name>
</gene>
<feature type="transmembrane region" description="Helical" evidence="1">
    <location>
        <begin position="122"/>
        <end position="147"/>
    </location>
</feature>
<organism evidence="2 3">
    <name type="scientific">Dendrobium catenatum</name>
    <dbReference type="NCBI Taxonomy" id="906689"/>
    <lineage>
        <taxon>Eukaryota</taxon>
        <taxon>Viridiplantae</taxon>
        <taxon>Streptophyta</taxon>
        <taxon>Embryophyta</taxon>
        <taxon>Tracheophyta</taxon>
        <taxon>Spermatophyta</taxon>
        <taxon>Magnoliopsida</taxon>
        <taxon>Liliopsida</taxon>
        <taxon>Asparagales</taxon>
        <taxon>Orchidaceae</taxon>
        <taxon>Epidendroideae</taxon>
        <taxon>Malaxideae</taxon>
        <taxon>Dendrobiinae</taxon>
        <taxon>Dendrobium</taxon>
    </lineage>
</organism>
<keyword evidence="3" id="KW-1185">Reference proteome</keyword>
<evidence type="ECO:0000256" key="1">
    <source>
        <dbReference type="SAM" id="Phobius"/>
    </source>
</evidence>
<evidence type="ECO:0000313" key="3">
    <source>
        <dbReference type="Proteomes" id="UP000233837"/>
    </source>
</evidence>
<accession>A0A2I0VTJ4</accession>
<evidence type="ECO:0000313" key="2">
    <source>
        <dbReference type="EMBL" id="PKU66723.1"/>
    </source>
</evidence>
<keyword evidence="1" id="KW-0812">Transmembrane</keyword>
<dbReference type="Proteomes" id="UP000233837">
    <property type="component" value="Unassembled WGS sequence"/>
</dbReference>
<sequence>MHHRSRNTLSDEAMLHPKINLISKSVLLGALWYRIGFNLTVKWSVCRYHEMMQPQTAMLFKKTALKRIVRAVAEEEALALEAEPTPKVQRTLSTEQAINVPASPRICSQCSSRYSLTSLPNYYIYVIFFSLIVYFGFYDYLFCMLVLQMLRELWTTLQYQNSAML</sequence>